<dbReference type="EMBL" id="ML119717">
    <property type="protein sequence ID" value="RPA78003.1"/>
    <property type="molecule type" value="Genomic_DNA"/>
</dbReference>
<dbReference type="AlphaFoldDB" id="A0A3N4HVW4"/>
<name>A0A3N4HVW4_ASCIM</name>
<gene>
    <name evidence="1" type="ORF">BJ508DRAFT_329650</name>
</gene>
<protein>
    <submittedName>
        <fullName evidence="1">Uncharacterized protein</fullName>
    </submittedName>
</protein>
<dbReference type="Proteomes" id="UP000275078">
    <property type="component" value="Unassembled WGS sequence"/>
</dbReference>
<evidence type="ECO:0000313" key="1">
    <source>
        <dbReference type="EMBL" id="RPA78003.1"/>
    </source>
</evidence>
<organism evidence="1 2">
    <name type="scientific">Ascobolus immersus RN42</name>
    <dbReference type="NCBI Taxonomy" id="1160509"/>
    <lineage>
        <taxon>Eukaryota</taxon>
        <taxon>Fungi</taxon>
        <taxon>Dikarya</taxon>
        <taxon>Ascomycota</taxon>
        <taxon>Pezizomycotina</taxon>
        <taxon>Pezizomycetes</taxon>
        <taxon>Pezizales</taxon>
        <taxon>Ascobolaceae</taxon>
        <taxon>Ascobolus</taxon>
    </lineage>
</organism>
<accession>A0A3N4HVW4</accession>
<evidence type="ECO:0000313" key="2">
    <source>
        <dbReference type="Proteomes" id="UP000275078"/>
    </source>
</evidence>
<proteinExistence type="predicted"/>
<sequence length="242" mass="28591">MDNSSSTSLSLTKEMHSILMTAKKFTHQKQFRPNIFDYDDYVSQFFKYTIDILSQYQYYIERGDLPYILCERTIATYKDQLASWGSPLSIEAAFVDEVLLNEETGGRHQCLVWTIASLAERIIHWFEEVQPPGSTPLDFRRQFRSLIDNYLPVVDKKDIEYEDFTDLAKGKWEDGQYPQPLRGAEARIRAWQLFKRVEFLVRVLMAHRELIEAWIAVYEGRMTVDDAWRVRVDFGPLFKYDL</sequence>
<keyword evidence="2" id="KW-1185">Reference proteome</keyword>
<reference evidence="1 2" key="1">
    <citation type="journal article" date="2018" name="Nat. Ecol. Evol.">
        <title>Pezizomycetes genomes reveal the molecular basis of ectomycorrhizal truffle lifestyle.</title>
        <authorList>
            <person name="Murat C."/>
            <person name="Payen T."/>
            <person name="Noel B."/>
            <person name="Kuo A."/>
            <person name="Morin E."/>
            <person name="Chen J."/>
            <person name="Kohler A."/>
            <person name="Krizsan K."/>
            <person name="Balestrini R."/>
            <person name="Da Silva C."/>
            <person name="Montanini B."/>
            <person name="Hainaut M."/>
            <person name="Levati E."/>
            <person name="Barry K.W."/>
            <person name="Belfiori B."/>
            <person name="Cichocki N."/>
            <person name="Clum A."/>
            <person name="Dockter R.B."/>
            <person name="Fauchery L."/>
            <person name="Guy J."/>
            <person name="Iotti M."/>
            <person name="Le Tacon F."/>
            <person name="Lindquist E.A."/>
            <person name="Lipzen A."/>
            <person name="Malagnac F."/>
            <person name="Mello A."/>
            <person name="Molinier V."/>
            <person name="Miyauchi S."/>
            <person name="Poulain J."/>
            <person name="Riccioni C."/>
            <person name="Rubini A."/>
            <person name="Sitrit Y."/>
            <person name="Splivallo R."/>
            <person name="Traeger S."/>
            <person name="Wang M."/>
            <person name="Zifcakova L."/>
            <person name="Wipf D."/>
            <person name="Zambonelli A."/>
            <person name="Paolocci F."/>
            <person name="Nowrousian M."/>
            <person name="Ottonello S."/>
            <person name="Baldrian P."/>
            <person name="Spatafora J.W."/>
            <person name="Henrissat B."/>
            <person name="Nagy L.G."/>
            <person name="Aury J.M."/>
            <person name="Wincker P."/>
            <person name="Grigoriev I.V."/>
            <person name="Bonfante P."/>
            <person name="Martin F.M."/>
        </authorList>
    </citation>
    <scope>NUCLEOTIDE SEQUENCE [LARGE SCALE GENOMIC DNA]</scope>
    <source>
        <strain evidence="1 2">RN42</strain>
    </source>
</reference>